<evidence type="ECO:0000259" key="1">
    <source>
        <dbReference type="Pfam" id="PF13302"/>
    </source>
</evidence>
<evidence type="ECO:0000313" key="2">
    <source>
        <dbReference type="EMBL" id="KIW91688.1"/>
    </source>
</evidence>
<sequence>MDTVILTPRLKLALLTKAERGSPELEWLHQLHSNEKATWWSINGRAKSIEDTEDVTRRYLPTNDAELEGAKTYRVAYTVHKILEPMTLAVETKPQTAGHEGTPTEFIGLVTLKSLDTSSLTLPEEFNPSVAAATVTLTVELAYMFLPTGWGKGYATESVEAMFGSCKRARSFWAPFLNLYVRAIVNDGNPASLRVMDKTGMTKRGIYNLTGRTVFLAGEWREQHRLHIFGRHLLE</sequence>
<dbReference type="RefSeq" id="XP_016618357.1">
    <property type="nucleotide sequence ID" value="XM_016765388.1"/>
</dbReference>
<dbReference type="PANTHER" id="PTHR43792:SF1">
    <property type="entry name" value="N-ACETYLTRANSFERASE DOMAIN-CONTAINING PROTEIN"/>
    <property type="match status" value="1"/>
</dbReference>
<dbReference type="AlphaFoldDB" id="A0A0D2HEG8"/>
<dbReference type="HOGENOM" id="CLU_095017_0_0_1"/>
<dbReference type="EMBL" id="KN846990">
    <property type="protein sequence ID" value="KIW91688.1"/>
    <property type="molecule type" value="Genomic_DNA"/>
</dbReference>
<keyword evidence="3" id="KW-1185">Reference proteome</keyword>
<dbReference type="PANTHER" id="PTHR43792">
    <property type="entry name" value="GNAT FAMILY, PUTATIVE (AFU_ORTHOLOGUE AFUA_3G00765)-RELATED-RELATED"/>
    <property type="match status" value="1"/>
</dbReference>
<proteinExistence type="predicted"/>
<name>A0A0D2HEG8_CLAB1</name>
<dbReference type="InterPro" id="IPR000182">
    <property type="entry name" value="GNAT_dom"/>
</dbReference>
<dbReference type="Gene3D" id="3.40.630.30">
    <property type="match status" value="1"/>
</dbReference>
<protein>
    <recommendedName>
        <fullName evidence="1">N-acetyltransferase domain-containing protein</fullName>
    </recommendedName>
</protein>
<evidence type="ECO:0000313" key="3">
    <source>
        <dbReference type="Proteomes" id="UP000053789"/>
    </source>
</evidence>
<dbReference type="InterPro" id="IPR051531">
    <property type="entry name" value="N-acetyltransferase"/>
</dbReference>
<gene>
    <name evidence="2" type="ORF">Z519_07656</name>
</gene>
<organism evidence="2 3">
    <name type="scientific">Cladophialophora bantiana (strain ATCC 10958 / CBS 173.52 / CDC B-1940 / NIH 8579)</name>
    <name type="common">Xylohypha bantiana</name>
    <dbReference type="NCBI Taxonomy" id="1442370"/>
    <lineage>
        <taxon>Eukaryota</taxon>
        <taxon>Fungi</taxon>
        <taxon>Dikarya</taxon>
        <taxon>Ascomycota</taxon>
        <taxon>Pezizomycotina</taxon>
        <taxon>Eurotiomycetes</taxon>
        <taxon>Chaetothyriomycetidae</taxon>
        <taxon>Chaetothyriales</taxon>
        <taxon>Herpotrichiellaceae</taxon>
        <taxon>Cladophialophora</taxon>
    </lineage>
</organism>
<dbReference type="InterPro" id="IPR016181">
    <property type="entry name" value="Acyl_CoA_acyltransferase"/>
</dbReference>
<dbReference type="VEuPathDB" id="FungiDB:Z519_07656"/>
<dbReference type="Proteomes" id="UP000053789">
    <property type="component" value="Unassembled WGS sequence"/>
</dbReference>
<dbReference type="SUPFAM" id="SSF55729">
    <property type="entry name" value="Acyl-CoA N-acyltransferases (Nat)"/>
    <property type="match status" value="1"/>
</dbReference>
<dbReference type="OrthoDB" id="4072826at2759"/>
<reference evidence="2" key="1">
    <citation type="submission" date="2015-01" db="EMBL/GenBank/DDBJ databases">
        <title>The Genome Sequence of Cladophialophora bantiana CBS 173.52.</title>
        <authorList>
            <consortium name="The Broad Institute Genomics Platform"/>
            <person name="Cuomo C."/>
            <person name="de Hoog S."/>
            <person name="Gorbushina A."/>
            <person name="Stielow B."/>
            <person name="Teixiera M."/>
            <person name="Abouelleil A."/>
            <person name="Chapman S.B."/>
            <person name="Priest M."/>
            <person name="Young S.K."/>
            <person name="Wortman J."/>
            <person name="Nusbaum C."/>
            <person name="Birren B."/>
        </authorList>
    </citation>
    <scope>NUCLEOTIDE SEQUENCE [LARGE SCALE GENOMIC DNA]</scope>
    <source>
        <strain evidence="2">CBS 173.52</strain>
    </source>
</reference>
<feature type="domain" description="N-acetyltransferase" evidence="1">
    <location>
        <begin position="53"/>
        <end position="202"/>
    </location>
</feature>
<accession>A0A0D2HEG8</accession>
<dbReference type="GeneID" id="27700584"/>
<dbReference type="Pfam" id="PF13302">
    <property type="entry name" value="Acetyltransf_3"/>
    <property type="match status" value="1"/>
</dbReference>
<dbReference type="GO" id="GO:0016747">
    <property type="term" value="F:acyltransferase activity, transferring groups other than amino-acyl groups"/>
    <property type="evidence" value="ECO:0007669"/>
    <property type="project" value="InterPro"/>
</dbReference>